<proteinExistence type="predicted"/>
<sequence length="111" mass="12512">MTQAVLISLAVAALLVWFFMRTKAKGFQLMRCALYLHNLEEIIDDHPGDDDLVITQEQAEQAYQAAREEFAGMATRQGQAYCVHVTQAQLRAYGNKKNVMLARARAHGFPE</sequence>
<name>A0A2A2ETQ5_9GAMM</name>
<gene>
    <name evidence="1" type="ORF">CK498_12605</name>
</gene>
<organism evidence="1 2">
    <name type="scientific">Halomonas salipaludis</name>
    <dbReference type="NCBI Taxonomy" id="2032625"/>
    <lineage>
        <taxon>Bacteria</taxon>
        <taxon>Pseudomonadati</taxon>
        <taxon>Pseudomonadota</taxon>
        <taxon>Gammaproteobacteria</taxon>
        <taxon>Oceanospirillales</taxon>
        <taxon>Halomonadaceae</taxon>
        <taxon>Halomonas</taxon>
    </lineage>
</organism>
<dbReference type="EMBL" id="NSKB01000004">
    <property type="protein sequence ID" value="PAU76811.1"/>
    <property type="molecule type" value="Genomic_DNA"/>
</dbReference>
<comment type="caution">
    <text evidence="1">The sequence shown here is derived from an EMBL/GenBank/DDBJ whole genome shotgun (WGS) entry which is preliminary data.</text>
</comment>
<dbReference type="AlphaFoldDB" id="A0A2A2ETQ5"/>
<dbReference type="RefSeq" id="WP_095621200.1">
    <property type="nucleotide sequence ID" value="NZ_NSKB01000004.1"/>
</dbReference>
<keyword evidence="2" id="KW-1185">Reference proteome</keyword>
<evidence type="ECO:0000313" key="2">
    <source>
        <dbReference type="Proteomes" id="UP000217771"/>
    </source>
</evidence>
<reference evidence="1 2" key="1">
    <citation type="submission" date="2017-08" db="EMBL/GenBank/DDBJ databases">
        <title>Halomonas alkalisoli sp. nov., isolated from saline alkaline soil.</title>
        <authorList>
            <person name="Wang D."/>
            <person name="Zhang G."/>
        </authorList>
    </citation>
    <scope>NUCLEOTIDE SEQUENCE [LARGE SCALE GENOMIC DNA]</scope>
    <source>
        <strain evidence="1 2">WRN001</strain>
    </source>
</reference>
<accession>A0A2A2ETQ5</accession>
<protein>
    <submittedName>
        <fullName evidence="1">Uncharacterized protein</fullName>
    </submittedName>
</protein>
<dbReference type="Proteomes" id="UP000217771">
    <property type="component" value="Unassembled WGS sequence"/>
</dbReference>
<evidence type="ECO:0000313" key="1">
    <source>
        <dbReference type="EMBL" id="PAU76811.1"/>
    </source>
</evidence>
<dbReference type="OrthoDB" id="6168380at2"/>